<accession>A0ABD1IHW7</accession>
<gene>
    <name evidence="4" type="ORF">AAHA92_03698</name>
</gene>
<proteinExistence type="inferred from homology"/>
<evidence type="ECO:0000256" key="3">
    <source>
        <dbReference type="ARBA" id="ARBA00023315"/>
    </source>
</evidence>
<evidence type="ECO:0000256" key="2">
    <source>
        <dbReference type="ARBA" id="ARBA00022679"/>
    </source>
</evidence>
<dbReference type="AlphaFoldDB" id="A0ABD1IHW7"/>
<dbReference type="Proteomes" id="UP001567538">
    <property type="component" value="Unassembled WGS sequence"/>
</dbReference>
<dbReference type="PANTHER" id="PTHR31623:SF105">
    <property type="entry name" value="VINORINE SYNTHASE-LIKE"/>
    <property type="match status" value="1"/>
</dbReference>
<reference evidence="4 5" key="1">
    <citation type="submission" date="2024-06" db="EMBL/GenBank/DDBJ databases">
        <title>A chromosome level genome sequence of Diviner's sage (Salvia divinorum).</title>
        <authorList>
            <person name="Ford S.A."/>
            <person name="Ro D.-K."/>
            <person name="Ness R.W."/>
            <person name="Phillips M.A."/>
        </authorList>
    </citation>
    <scope>NUCLEOTIDE SEQUENCE [LARGE SCALE GENOMIC DNA]</scope>
    <source>
        <strain evidence="4">SAF-2024a</strain>
        <tissue evidence="4">Leaf</tissue>
    </source>
</reference>
<keyword evidence="3 4" id="KW-0012">Acyltransferase</keyword>
<evidence type="ECO:0000256" key="1">
    <source>
        <dbReference type="ARBA" id="ARBA00009861"/>
    </source>
</evidence>
<dbReference type="Gene3D" id="3.30.559.10">
    <property type="entry name" value="Chloramphenicol acetyltransferase-like domain"/>
    <property type="match status" value="2"/>
</dbReference>
<evidence type="ECO:0000313" key="5">
    <source>
        <dbReference type="Proteomes" id="UP001567538"/>
    </source>
</evidence>
<organism evidence="4 5">
    <name type="scientific">Salvia divinorum</name>
    <name type="common">Maria pastora</name>
    <name type="synonym">Diviner's sage</name>
    <dbReference type="NCBI Taxonomy" id="28513"/>
    <lineage>
        <taxon>Eukaryota</taxon>
        <taxon>Viridiplantae</taxon>
        <taxon>Streptophyta</taxon>
        <taxon>Embryophyta</taxon>
        <taxon>Tracheophyta</taxon>
        <taxon>Spermatophyta</taxon>
        <taxon>Magnoliopsida</taxon>
        <taxon>eudicotyledons</taxon>
        <taxon>Gunneridae</taxon>
        <taxon>Pentapetalae</taxon>
        <taxon>asterids</taxon>
        <taxon>lamiids</taxon>
        <taxon>Lamiales</taxon>
        <taxon>Lamiaceae</taxon>
        <taxon>Nepetoideae</taxon>
        <taxon>Mentheae</taxon>
        <taxon>Salviinae</taxon>
        <taxon>Salvia</taxon>
        <taxon>Salvia subgen. Calosphace</taxon>
    </lineage>
</organism>
<dbReference type="GO" id="GO:0016746">
    <property type="term" value="F:acyltransferase activity"/>
    <property type="evidence" value="ECO:0007669"/>
    <property type="project" value="UniProtKB-KW"/>
</dbReference>
<evidence type="ECO:0000313" key="4">
    <source>
        <dbReference type="EMBL" id="KAL1568318.1"/>
    </source>
</evidence>
<comment type="caution">
    <text evidence="4">The sequence shown here is derived from an EMBL/GenBank/DDBJ whole genome shotgun (WGS) entry which is preliminary data.</text>
</comment>
<dbReference type="Pfam" id="PF02458">
    <property type="entry name" value="Transferase"/>
    <property type="match status" value="1"/>
</dbReference>
<sequence>MEISFEKIKPSSPTPHHLRIYKISLLDQMFPCGYIPLVLYFCGADHVDDRIQHLKESLSQTLATFYPFAGVIRDALSADCSDQGLPFYVAKVKSQMKDFLQNPNFQFINKFFPREYKKEKHPGPGDSVMQIQLNCFDCGGIAMSIIFSHSIADMASVSTFLRCWAANSRGLGFSQASALLCVAQSSFPQNPSLPNKLIPYFNQIKYLSRGKFVMRRYVFDASALSFLKAQLSSSAASRLNVVTALVWKCFMKAVAEETSGEDGKPFLMTQAINLRKRAAPPFSEDSFGNMVWVPKVVYSSPQEKGMADLVWEVKRGIANIDGEFVRLWGDDGLYEYLEKFINELPQQATWLSFSSWVNMGLNDVDFGWGKTVWLSGNFAQHSESETMVMGNFVTLMDSRDGGIEAAAIFDQKYIARFEKNDLICNYARVNPSVV</sequence>
<comment type="similarity">
    <text evidence="1">Belongs to the plant acyltransferase family.</text>
</comment>
<protein>
    <submittedName>
        <fullName evidence="4">Amino-acid N-acetyltransferase</fullName>
        <ecNumber evidence="4">2.3.1.1</ecNumber>
    </submittedName>
</protein>
<keyword evidence="2 4" id="KW-0808">Transferase</keyword>
<dbReference type="InterPro" id="IPR023213">
    <property type="entry name" value="CAT-like_dom_sf"/>
</dbReference>
<name>A0ABD1IHW7_SALDI</name>
<dbReference type="PANTHER" id="PTHR31623">
    <property type="entry name" value="F21J9.9"/>
    <property type="match status" value="1"/>
</dbReference>
<keyword evidence="5" id="KW-1185">Reference proteome</keyword>
<dbReference type="EC" id="2.3.1.1" evidence="4"/>
<dbReference type="EMBL" id="JBEAFC010000002">
    <property type="protein sequence ID" value="KAL1568318.1"/>
    <property type="molecule type" value="Genomic_DNA"/>
</dbReference>